<evidence type="ECO:0008006" key="3">
    <source>
        <dbReference type="Google" id="ProtNLM"/>
    </source>
</evidence>
<dbReference type="Gene3D" id="3.30.1240.10">
    <property type="match status" value="1"/>
</dbReference>
<dbReference type="Proteomes" id="UP000198625">
    <property type="component" value="Unassembled WGS sequence"/>
</dbReference>
<dbReference type="InterPro" id="IPR023214">
    <property type="entry name" value="HAD_sf"/>
</dbReference>
<name>A0A1H3R934_9FIRM</name>
<dbReference type="PANTHER" id="PTHR10000">
    <property type="entry name" value="PHOSPHOSERINE PHOSPHATASE"/>
    <property type="match status" value="1"/>
</dbReference>
<dbReference type="NCBIfam" id="TIGR00099">
    <property type="entry name" value="Cof-subfamily"/>
    <property type="match status" value="1"/>
</dbReference>
<dbReference type="SFLD" id="SFLDS00003">
    <property type="entry name" value="Haloacid_Dehalogenase"/>
    <property type="match status" value="1"/>
</dbReference>
<dbReference type="InterPro" id="IPR000150">
    <property type="entry name" value="Cof"/>
</dbReference>
<dbReference type="SUPFAM" id="SSF56784">
    <property type="entry name" value="HAD-like"/>
    <property type="match status" value="1"/>
</dbReference>
<dbReference type="NCBIfam" id="TIGR01484">
    <property type="entry name" value="HAD-SF-IIB"/>
    <property type="match status" value="1"/>
</dbReference>
<dbReference type="GO" id="GO:0005829">
    <property type="term" value="C:cytosol"/>
    <property type="evidence" value="ECO:0007669"/>
    <property type="project" value="TreeGrafter"/>
</dbReference>
<dbReference type="Gene3D" id="3.40.50.1000">
    <property type="entry name" value="HAD superfamily/HAD-like"/>
    <property type="match status" value="1"/>
</dbReference>
<sequence>MKYKLVAIDLDGTLLTEKKSVPSENAKVLKALSDKGIEIVIATGRRYWSARHFMEQIGLELIVVANNGSILRNMKDDSLILQKYLDKDDFYTLIKEGRKRNLFPIIHADHFDQDYDIIIELDKQDEKYSSYLHDIPDRYKTIEDLLLYENPRVLSVVFPGELNRLKEFYDALNMYYDEKYCSHILTSLTKVGPILEIMGPLGSKWKTLLDYAKKKGIKKEEIIAIGDDDNDIEMIKNAGLGIGMKNASPGVKQVADIITDKTNDEHGVGHILTKIFNL</sequence>
<gene>
    <name evidence="1" type="ORF">SAMN05660462_02275</name>
</gene>
<dbReference type="InterPro" id="IPR006379">
    <property type="entry name" value="HAD-SF_hydro_IIB"/>
</dbReference>
<keyword evidence="2" id="KW-1185">Reference proteome</keyword>
<protein>
    <recommendedName>
        <fullName evidence="3">Cof subfamily of IIB subfamily of haloacid dehalogenase superfamily/HAD-superfamily hydrolase, subfamily IIB</fullName>
    </recommendedName>
</protein>
<evidence type="ECO:0000313" key="2">
    <source>
        <dbReference type="Proteomes" id="UP000198625"/>
    </source>
</evidence>
<evidence type="ECO:0000313" key="1">
    <source>
        <dbReference type="EMBL" id="SDZ22332.1"/>
    </source>
</evidence>
<dbReference type="EMBL" id="FNQE01000026">
    <property type="protein sequence ID" value="SDZ22332.1"/>
    <property type="molecule type" value="Genomic_DNA"/>
</dbReference>
<dbReference type="InterPro" id="IPR036412">
    <property type="entry name" value="HAD-like_sf"/>
</dbReference>
<dbReference type="RefSeq" id="WP_091731311.1">
    <property type="nucleotide sequence ID" value="NZ_FNQE01000026.1"/>
</dbReference>
<dbReference type="AlphaFoldDB" id="A0A1H3R934"/>
<dbReference type="GO" id="GO:0016791">
    <property type="term" value="F:phosphatase activity"/>
    <property type="evidence" value="ECO:0007669"/>
    <property type="project" value="UniProtKB-ARBA"/>
</dbReference>
<dbReference type="PROSITE" id="PS01228">
    <property type="entry name" value="COF_1"/>
    <property type="match status" value="1"/>
</dbReference>
<organism evidence="1 2">
    <name type="scientific">Proteiniborus ethanoligenes</name>
    <dbReference type="NCBI Taxonomy" id="415015"/>
    <lineage>
        <taxon>Bacteria</taxon>
        <taxon>Bacillati</taxon>
        <taxon>Bacillota</taxon>
        <taxon>Clostridia</taxon>
        <taxon>Eubacteriales</taxon>
        <taxon>Proteiniborus</taxon>
    </lineage>
</organism>
<proteinExistence type="predicted"/>
<dbReference type="OrthoDB" id="9781413at2"/>
<dbReference type="PANTHER" id="PTHR10000:SF8">
    <property type="entry name" value="HAD SUPERFAMILY HYDROLASE-LIKE, TYPE 3"/>
    <property type="match status" value="1"/>
</dbReference>
<dbReference type="Pfam" id="PF08282">
    <property type="entry name" value="Hydrolase_3"/>
    <property type="match status" value="1"/>
</dbReference>
<dbReference type="STRING" id="415015.SAMN05660462_02275"/>
<accession>A0A1H3R934</accession>
<reference evidence="1 2" key="1">
    <citation type="submission" date="2016-10" db="EMBL/GenBank/DDBJ databases">
        <authorList>
            <person name="de Groot N.N."/>
        </authorList>
    </citation>
    <scope>NUCLEOTIDE SEQUENCE [LARGE SCALE GENOMIC DNA]</scope>
    <source>
        <strain evidence="1 2">DSM 21650</strain>
    </source>
</reference>
<dbReference type="SFLD" id="SFLDG01140">
    <property type="entry name" value="C2.B:_Phosphomannomutase_and_P"/>
    <property type="match status" value="1"/>
</dbReference>
<dbReference type="GO" id="GO:0000287">
    <property type="term" value="F:magnesium ion binding"/>
    <property type="evidence" value="ECO:0007669"/>
    <property type="project" value="TreeGrafter"/>
</dbReference>